<accession>A0A8J2FSN8</accession>
<dbReference type="Pfam" id="PF00849">
    <property type="entry name" value="PseudoU_synth_2"/>
    <property type="match status" value="1"/>
</dbReference>
<dbReference type="EC" id="5.4.99.-" evidence="5"/>
<dbReference type="Proteomes" id="UP000663859">
    <property type="component" value="Unassembled WGS sequence"/>
</dbReference>
<dbReference type="SUPFAM" id="SSF55174">
    <property type="entry name" value="Alpha-L RNA-binding motif"/>
    <property type="match status" value="1"/>
</dbReference>
<dbReference type="Gene3D" id="3.10.290.10">
    <property type="entry name" value="RNA-binding S4 domain"/>
    <property type="match status" value="1"/>
</dbReference>
<dbReference type="InterPro" id="IPR002942">
    <property type="entry name" value="S4_RNA-bd"/>
</dbReference>
<dbReference type="CDD" id="cd02869">
    <property type="entry name" value="PseudoU_synth_RluA_like"/>
    <property type="match status" value="1"/>
</dbReference>
<dbReference type="GO" id="GO:0003723">
    <property type="term" value="F:RNA binding"/>
    <property type="evidence" value="ECO:0007669"/>
    <property type="project" value="UniProtKB-KW"/>
</dbReference>
<dbReference type="GO" id="GO:0000455">
    <property type="term" value="P:enzyme-directed rRNA pseudouridine synthesis"/>
    <property type="evidence" value="ECO:0007669"/>
    <property type="project" value="TreeGrafter"/>
</dbReference>
<reference evidence="7" key="1">
    <citation type="submission" date="2021-02" db="EMBL/GenBank/DDBJ databases">
        <authorList>
            <person name="Cremers G."/>
            <person name="Picone N."/>
        </authorList>
    </citation>
    <scope>NUCLEOTIDE SEQUENCE</scope>
    <source>
        <strain evidence="7">PQ17</strain>
    </source>
</reference>
<keyword evidence="4" id="KW-0694">RNA-binding</keyword>
<dbReference type="AlphaFoldDB" id="A0A8J2FSN8"/>
<dbReference type="PANTHER" id="PTHR21600:SF44">
    <property type="entry name" value="RIBOSOMAL LARGE SUBUNIT PSEUDOURIDINE SYNTHASE D"/>
    <property type="match status" value="1"/>
</dbReference>
<dbReference type="RefSeq" id="WP_174583218.1">
    <property type="nucleotide sequence ID" value="NZ_CAJNOB010000016.1"/>
</dbReference>
<dbReference type="CDD" id="cd00165">
    <property type="entry name" value="S4"/>
    <property type="match status" value="1"/>
</dbReference>
<dbReference type="PANTHER" id="PTHR21600">
    <property type="entry name" value="MITOCHONDRIAL RNA PSEUDOURIDINE SYNTHASE"/>
    <property type="match status" value="1"/>
</dbReference>
<dbReference type="Gene3D" id="3.30.2350.10">
    <property type="entry name" value="Pseudouridine synthase"/>
    <property type="match status" value="1"/>
</dbReference>
<dbReference type="InterPro" id="IPR036986">
    <property type="entry name" value="S4_RNA-bd_sf"/>
</dbReference>
<comment type="caution">
    <text evidence="7">The sequence shown here is derived from an EMBL/GenBank/DDBJ whole genome shotgun (WGS) entry which is preliminary data.</text>
</comment>
<evidence type="ECO:0000256" key="1">
    <source>
        <dbReference type="ARBA" id="ARBA00010876"/>
    </source>
</evidence>
<name>A0A8J2FSN8_9BACT</name>
<dbReference type="SMART" id="SM00363">
    <property type="entry name" value="S4"/>
    <property type="match status" value="1"/>
</dbReference>
<dbReference type="InterPro" id="IPR006225">
    <property type="entry name" value="PsdUridine_synth_RluC/D"/>
</dbReference>
<evidence type="ECO:0000313" key="8">
    <source>
        <dbReference type="Proteomes" id="UP000663859"/>
    </source>
</evidence>
<dbReference type="InterPro" id="IPR006224">
    <property type="entry name" value="PsdUridine_synth_RluA-like_CS"/>
</dbReference>
<proteinExistence type="inferred from homology"/>
<gene>
    <name evidence="7" type="primary">rluD</name>
    <name evidence="7" type="ORF">MPNT_230006</name>
</gene>
<evidence type="ECO:0000256" key="4">
    <source>
        <dbReference type="PROSITE-ProRule" id="PRU00182"/>
    </source>
</evidence>
<comment type="catalytic activity">
    <reaction evidence="5">
        <text>a uridine in RNA = a pseudouridine in RNA</text>
        <dbReference type="Rhea" id="RHEA:48348"/>
        <dbReference type="Rhea" id="RHEA-COMP:12068"/>
        <dbReference type="Rhea" id="RHEA-COMP:12069"/>
        <dbReference type="ChEBI" id="CHEBI:65314"/>
        <dbReference type="ChEBI" id="CHEBI:65315"/>
    </reaction>
</comment>
<dbReference type="PROSITE" id="PS50889">
    <property type="entry name" value="S4"/>
    <property type="match status" value="1"/>
</dbReference>
<comment type="function">
    <text evidence="5">Responsible for synthesis of pseudouridine from uracil.</text>
</comment>
<evidence type="ECO:0000313" key="7">
    <source>
        <dbReference type="EMBL" id="CAF0697751.1"/>
    </source>
</evidence>
<dbReference type="NCBIfam" id="TIGR00005">
    <property type="entry name" value="rluA_subfam"/>
    <property type="match status" value="1"/>
</dbReference>
<dbReference type="SUPFAM" id="SSF55120">
    <property type="entry name" value="Pseudouridine synthase"/>
    <property type="match status" value="1"/>
</dbReference>
<feature type="domain" description="RNA-binding S4" evidence="6">
    <location>
        <begin position="20"/>
        <end position="84"/>
    </location>
</feature>
<evidence type="ECO:0000256" key="2">
    <source>
        <dbReference type="ARBA" id="ARBA00023235"/>
    </source>
</evidence>
<keyword evidence="8" id="KW-1185">Reference proteome</keyword>
<evidence type="ECO:0000259" key="6">
    <source>
        <dbReference type="SMART" id="SM00363"/>
    </source>
</evidence>
<dbReference type="InterPro" id="IPR020103">
    <property type="entry name" value="PsdUridine_synth_cat_dom_sf"/>
</dbReference>
<evidence type="ECO:0000256" key="5">
    <source>
        <dbReference type="RuleBase" id="RU362028"/>
    </source>
</evidence>
<feature type="active site" evidence="3">
    <location>
        <position position="149"/>
    </location>
</feature>
<dbReference type="GO" id="GO:0120159">
    <property type="term" value="F:rRNA pseudouridine synthase activity"/>
    <property type="evidence" value="ECO:0007669"/>
    <property type="project" value="UniProtKB-ARBA"/>
</dbReference>
<dbReference type="EMBL" id="CAJNOB010000016">
    <property type="protein sequence ID" value="CAF0697751.1"/>
    <property type="molecule type" value="Genomic_DNA"/>
</dbReference>
<comment type="similarity">
    <text evidence="1 5">Belongs to the pseudouridine synthase RluA family.</text>
</comment>
<evidence type="ECO:0000256" key="3">
    <source>
        <dbReference type="PIRSR" id="PIRSR606225-1"/>
    </source>
</evidence>
<keyword evidence="2 5" id="KW-0413">Isomerase</keyword>
<dbReference type="InterPro" id="IPR006145">
    <property type="entry name" value="PsdUridine_synth_RsuA/RluA"/>
</dbReference>
<protein>
    <recommendedName>
        <fullName evidence="5">Pseudouridine synthase</fullName>
        <ecNumber evidence="5">5.4.99.-</ecNumber>
    </recommendedName>
</protein>
<dbReference type="InterPro" id="IPR050188">
    <property type="entry name" value="RluA_PseudoU_synthase"/>
</dbReference>
<sequence length="313" mass="34375">MGSPSCQTGRVFPVDQYAGERLDVALARILGRSRSFVQKLIRKGAVTLGPLAKLAQPAYRIAPGDYVRIEVIEEEPSPSAQPRPEPVPFEVLYEDSEILALDKPAGLVVHPGAGQWSGTLVHGLLARYGPASLSQLGGLSRPGIVHRLDKLTSGVLLVAKTDQAHAILGEQFRTRRVKKFYRALVHGVPSPPQGAWAEKLGRHPVNRKKRAVLHQGGRVALTEYRTIMAGTKSALVELVLHTGRTHQARVHLAYHGHPVVGDPLYGKLSKDRKLGSLPERMYLHALRIGFFHPATGQWIEIESPLPVEFTYVI</sequence>
<organism evidence="7 8">
    <name type="scientific">Candidatus Methylacidithermus pantelleriae</name>
    <dbReference type="NCBI Taxonomy" id="2744239"/>
    <lineage>
        <taxon>Bacteria</taxon>
        <taxon>Pseudomonadati</taxon>
        <taxon>Verrucomicrobiota</taxon>
        <taxon>Methylacidiphilae</taxon>
        <taxon>Methylacidiphilales</taxon>
        <taxon>Methylacidiphilaceae</taxon>
        <taxon>Candidatus Methylacidithermus</taxon>
    </lineage>
</organism>
<dbReference type="PROSITE" id="PS01129">
    <property type="entry name" value="PSI_RLU"/>
    <property type="match status" value="1"/>
</dbReference>